<evidence type="ECO:0000256" key="7">
    <source>
        <dbReference type="ARBA" id="ARBA00022840"/>
    </source>
</evidence>
<evidence type="ECO:0000313" key="13">
    <source>
        <dbReference type="Proteomes" id="UP000778951"/>
    </source>
</evidence>
<keyword evidence="10" id="KW-0963">Cytoplasm</keyword>
<dbReference type="EC" id="6.1.1.16" evidence="10"/>
<proteinExistence type="inferred from homology"/>
<keyword evidence="8 10" id="KW-0648">Protein biosynthesis</keyword>
<dbReference type="GO" id="GO:0005524">
    <property type="term" value="F:ATP binding"/>
    <property type="evidence" value="ECO:0007669"/>
    <property type="project" value="UniProtKB-UniRule"/>
</dbReference>
<dbReference type="InterPro" id="IPR024909">
    <property type="entry name" value="Cys-tRNA/MSH_ligase"/>
</dbReference>
<feature type="binding site" evidence="10">
    <location>
        <position position="284"/>
    </location>
    <ligand>
        <name>ATP</name>
        <dbReference type="ChEBI" id="CHEBI:30616"/>
    </ligand>
</feature>
<keyword evidence="3 10" id="KW-0436">Ligase</keyword>
<accession>A0A968KZD4</accession>
<dbReference type="SUPFAM" id="SSF52374">
    <property type="entry name" value="Nucleotidylyl transferase"/>
    <property type="match status" value="1"/>
</dbReference>
<comment type="subunit">
    <text evidence="2 10">Monomer.</text>
</comment>
<keyword evidence="13" id="KW-1185">Reference proteome</keyword>
<keyword evidence="5 10" id="KW-0547">Nucleotide-binding</keyword>
<comment type="subcellular location">
    <subcellularLocation>
        <location evidence="10">Cytoplasm</location>
    </subcellularLocation>
</comment>
<comment type="caution">
    <text evidence="12">The sequence shown here is derived from an EMBL/GenBank/DDBJ whole genome shotgun (WGS) entry which is preliminary data.</text>
</comment>
<evidence type="ECO:0000313" key="12">
    <source>
        <dbReference type="EMBL" id="NIZ69216.1"/>
    </source>
</evidence>
<organism evidence="12 13">
    <name type="scientific">Entomospira culicis</name>
    <dbReference type="NCBI Taxonomy" id="2719989"/>
    <lineage>
        <taxon>Bacteria</taxon>
        <taxon>Pseudomonadati</taxon>
        <taxon>Spirochaetota</taxon>
        <taxon>Spirochaetia</taxon>
        <taxon>Spirochaetales</taxon>
        <taxon>Spirochaetaceae</taxon>
        <taxon>Entomospira</taxon>
    </lineage>
</organism>
<dbReference type="InterPro" id="IPR015803">
    <property type="entry name" value="Cys-tRNA-ligase"/>
</dbReference>
<feature type="binding site" evidence="10">
    <location>
        <position position="223"/>
    </location>
    <ligand>
        <name>Zn(2+)</name>
        <dbReference type="ChEBI" id="CHEBI:29105"/>
    </ligand>
</feature>
<dbReference type="InterPro" id="IPR032678">
    <property type="entry name" value="tRNA-synt_1_cat_dom"/>
</dbReference>
<feature type="short sequence motif" description="'HIGH' region" evidence="10">
    <location>
        <begin position="33"/>
        <end position="43"/>
    </location>
</feature>
<evidence type="ECO:0000256" key="4">
    <source>
        <dbReference type="ARBA" id="ARBA00022723"/>
    </source>
</evidence>
<dbReference type="GO" id="GO:0005829">
    <property type="term" value="C:cytosol"/>
    <property type="evidence" value="ECO:0007669"/>
    <property type="project" value="TreeGrafter"/>
</dbReference>
<feature type="domain" description="tRNA synthetases class I catalytic" evidence="11">
    <location>
        <begin position="18"/>
        <end position="329"/>
    </location>
</feature>
<dbReference type="EMBL" id="JAATLM010000001">
    <property type="protein sequence ID" value="NIZ69216.1"/>
    <property type="molecule type" value="Genomic_DNA"/>
</dbReference>
<dbReference type="PRINTS" id="PR00983">
    <property type="entry name" value="TRNASYNTHCYS"/>
</dbReference>
<name>A0A968KZD4_9SPIO</name>
<evidence type="ECO:0000256" key="2">
    <source>
        <dbReference type="ARBA" id="ARBA00011245"/>
    </source>
</evidence>
<evidence type="ECO:0000256" key="1">
    <source>
        <dbReference type="ARBA" id="ARBA00005594"/>
    </source>
</evidence>
<dbReference type="InterPro" id="IPR009080">
    <property type="entry name" value="tRNAsynth_Ia_anticodon-bd"/>
</dbReference>
<keyword evidence="6 10" id="KW-0862">Zinc</keyword>
<dbReference type="NCBIfam" id="TIGR00435">
    <property type="entry name" value="cysS"/>
    <property type="match status" value="1"/>
</dbReference>
<feature type="binding site" evidence="10">
    <location>
        <position position="31"/>
    </location>
    <ligand>
        <name>Zn(2+)</name>
        <dbReference type="ChEBI" id="CHEBI:29105"/>
    </ligand>
</feature>
<keyword evidence="4 10" id="KW-0479">Metal-binding</keyword>
<comment type="cofactor">
    <cofactor evidence="10">
        <name>Zn(2+)</name>
        <dbReference type="ChEBI" id="CHEBI:29105"/>
    </cofactor>
    <text evidence="10">Binds 1 zinc ion per subunit.</text>
</comment>
<dbReference type="GO" id="GO:0004817">
    <property type="term" value="F:cysteine-tRNA ligase activity"/>
    <property type="evidence" value="ECO:0007669"/>
    <property type="project" value="UniProtKB-UniRule"/>
</dbReference>
<evidence type="ECO:0000256" key="8">
    <source>
        <dbReference type="ARBA" id="ARBA00022917"/>
    </source>
</evidence>
<dbReference type="GO" id="GO:0006423">
    <property type="term" value="P:cysteinyl-tRNA aminoacylation"/>
    <property type="evidence" value="ECO:0007669"/>
    <property type="project" value="UniProtKB-UniRule"/>
</dbReference>
<feature type="binding site" evidence="10">
    <location>
        <position position="252"/>
    </location>
    <ligand>
        <name>Zn(2+)</name>
        <dbReference type="ChEBI" id="CHEBI:29105"/>
    </ligand>
</feature>
<dbReference type="PANTHER" id="PTHR10890:SF3">
    <property type="entry name" value="CYSTEINE--TRNA LIGASE, CYTOPLASMIC"/>
    <property type="match status" value="1"/>
</dbReference>
<sequence length="471" mass="53571">MKGSLYIYNTLSREKELFKPIHADKVSLYCCGPTVYNYAHIGNLRTYLFEDILRRTLELLDYEVMHVVNITDVGHLSGDGDEGEDKVLQSARAKGMGVHEIAEFFTQAFLQDCALLNIKPAHHYPRATAYIASMITFIEILEQKGFTYQAGGNLYFDSSKDPEYGALRGYREVVDAHARVVQADAKRSSGDFVLWFTQSKFPDQAMVWPSPWGVGYPGWHLECSVLSHEYLGVHFDIHCGGVDHIATHHTNEMAQNFGHCGSVGANYWVHGEFLLMGNAQKMSKSSGEFYTLNRLEELGIDPLAYRYFLLQTHYRKQLTFSLEALKGAQQALHRLRARIRELAHVEPTHSDATQTWLSRAWEALLDDLGTPELLSILWQVMKSETLNNGEKLKIALELEKILALDLFSVAETVSPQVDEDLLKFIEQKIKERAIAREKRDFVSADRVRDELLAMDIILVDEPSGTTWHVKE</sequence>
<evidence type="ECO:0000256" key="10">
    <source>
        <dbReference type="HAMAP-Rule" id="MF_00041"/>
    </source>
</evidence>
<feature type="binding site" evidence="10">
    <location>
        <position position="248"/>
    </location>
    <ligand>
        <name>Zn(2+)</name>
        <dbReference type="ChEBI" id="CHEBI:29105"/>
    </ligand>
</feature>
<dbReference type="PANTHER" id="PTHR10890">
    <property type="entry name" value="CYSTEINYL-TRNA SYNTHETASE"/>
    <property type="match status" value="1"/>
</dbReference>
<dbReference type="CDD" id="cd00672">
    <property type="entry name" value="CysRS_core"/>
    <property type="match status" value="1"/>
</dbReference>
<comment type="catalytic activity">
    <reaction evidence="10">
        <text>tRNA(Cys) + L-cysteine + ATP = L-cysteinyl-tRNA(Cys) + AMP + diphosphate</text>
        <dbReference type="Rhea" id="RHEA:17773"/>
        <dbReference type="Rhea" id="RHEA-COMP:9661"/>
        <dbReference type="Rhea" id="RHEA-COMP:9679"/>
        <dbReference type="ChEBI" id="CHEBI:30616"/>
        <dbReference type="ChEBI" id="CHEBI:33019"/>
        <dbReference type="ChEBI" id="CHEBI:35235"/>
        <dbReference type="ChEBI" id="CHEBI:78442"/>
        <dbReference type="ChEBI" id="CHEBI:78517"/>
        <dbReference type="ChEBI" id="CHEBI:456215"/>
        <dbReference type="EC" id="6.1.1.16"/>
    </reaction>
</comment>
<evidence type="ECO:0000256" key="6">
    <source>
        <dbReference type="ARBA" id="ARBA00022833"/>
    </source>
</evidence>
<protein>
    <recommendedName>
        <fullName evidence="10">Cysteine--tRNA ligase</fullName>
        <ecNumber evidence="10">6.1.1.16</ecNumber>
    </recommendedName>
    <alternativeName>
        <fullName evidence="10">Cysteinyl-tRNA synthetase</fullName>
        <shortName evidence="10">CysRS</shortName>
    </alternativeName>
</protein>
<evidence type="ECO:0000256" key="5">
    <source>
        <dbReference type="ARBA" id="ARBA00022741"/>
    </source>
</evidence>
<feature type="short sequence motif" description="'KMSKS' region" evidence="10">
    <location>
        <begin position="281"/>
        <end position="285"/>
    </location>
</feature>
<keyword evidence="9 10" id="KW-0030">Aminoacyl-tRNA synthetase</keyword>
<evidence type="ECO:0000259" key="11">
    <source>
        <dbReference type="Pfam" id="PF01406"/>
    </source>
</evidence>
<evidence type="ECO:0000256" key="9">
    <source>
        <dbReference type="ARBA" id="ARBA00023146"/>
    </source>
</evidence>
<dbReference type="GO" id="GO:0008270">
    <property type="term" value="F:zinc ion binding"/>
    <property type="evidence" value="ECO:0007669"/>
    <property type="project" value="UniProtKB-UniRule"/>
</dbReference>
<dbReference type="Pfam" id="PF01406">
    <property type="entry name" value="tRNA-synt_1e"/>
    <property type="match status" value="1"/>
</dbReference>
<keyword evidence="7 10" id="KW-0067">ATP-binding</keyword>
<dbReference type="InterPro" id="IPR014729">
    <property type="entry name" value="Rossmann-like_a/b/a_fold"/>
</dbReference>
<dbReference type="HAMAP" id="MF_00041">
    <property type="entry name" value="Cys_tRNA_synth"/>
    <property type="match status" value="1"/>
</dbReference>
<dbReference type="SUPFAM" id="SSF47323">
    <property type="entry name" value="Anticodon-binding domain of a subclass of class I aminoacyl-tRNA synthetases"/>
    <property type="match status" value="1"/>
</dbReference>
<dbReference type="Proteomes" id="UP000778951">
    <property type="component" value="Unassembled WGS sequence"/>
</dbReference>
<reference evidence="12" key="1">
    <citation type="submission" date="2020-03" db="EMBL/GenBank/DDBJ databases">
        <title>Spirochaetal bacteria isolated from arthropods constitute a novel genus Entomospira genus novum within the order Spirochaetales.</title>
        <authorList>
            <person name="Grana-Miraglia L."/>
            <person name="Sikutova S."/>
            <person name="Fingerle V."/>
            <person name="Sing A."/>
            <person name="Castillo-Ramirez S."/>
            <person name="Margos G."/>
            <person name="Rudolf I."/>
        </authorList>
    </citation>
    <scope>NUCLEOTIDE SEQUENCE</scope>
    <source>
        <strain evidence="12">BR149</strain>
    </source>
</reference>
<evidence type="ECO:0000256" key="3">
    <source>
        <dbReference type="ARBA" id="ARBA00022598"/>
    </source>
</evidence>
<dbReference type="AlphaFoldDB" id="A0A968KZD4"/>
<dbReference type="Gene3D" id="1.20.120.1910">
    <property type="entry name" value="Cysteine-tRNA ligase, C-terminal anti-codon recognition domain"/>
    <property type="match status" value="1"/>
</dbReference>
<gene>
    <name evidence="10 12" type="primary">cysS</name>
    <name evidence="12" type="ORF">HCT48_03180</name>
</gene>
<comment type="similarity">
    <text evidence="1 10">Belongs to the class-I aminoacyl-tRNA synthetase family.</text>
</comment>
<dbReference type="Gene3D" id="3.40.50.620">
    <property type="entry name" value="HUPs"/>
    <property type="match status" value="1"/>
</dbReference>